<name>A6WAK2_KINRD</name>
<dbReference type="Proteomes" id="UP000001116">
    <property type="component" value="Chromosome"/>
</dbReference>
<proteinExistence type="predicted"/>
<organism evidence="1 2">
    <name type="scientific">Kineococcus radiotolerans (strain ATCC BAA-149 / DSM 14245 / SRS30216)</name>
    <dbReference type="NCBI Taxonomy" id="266940"/>
    <lineage>
        <taxon>Bacteria</taxon>
        <taxon>Bacillati</taxon>
        <taxon>Actinomycetota</taxon>
        <taxon>Actinomycetes</taxon>
        <taxon>Kineosporiales</taxon>
        <taxon>Kineosporiaceae</taxon>
        <taxon>Kineococcus</taxon>
    </lineage>
</organism>
<dbReference type="STRING" id="266940.Krad_2361"/>
<dbReference type="EMBL" id="CP000750">
    <property type="protein sequence ID" value="ABS03841.1"/>
    <property type="molecule type" value="Genomic_DNA"/>
</dbReference>
<reference evidence="2" key="1">
    <citation type="journal article" date="2008" name="PLoS ONE">
        <title>Survival in nuclear waste, extreme resistance, and potential applications gleaned from the genome sequence of Kineococcus radiotolerans SRS30216.</title>
        <authorList>
            <person name="Bagwell C.E."/>
            <person name="Bhat S."/>
            <person name="Hawkins G.M."/>
            <person name="Smith B.W."/>
            <person name="Biswas T."/>
            <person name="Hoover T.R."/>
            <person name="Saunders E."/>
            <person name="Han C.S."/>
            <person name="Tsodikov O.V."/>
            <person name="Shimkets L.J."/>
        </authorList>
    </citation>
    <scope>NUCLEOTIDE SEQUENCE [LARGE SCALE GENOMIC DNA]</scope>
    <source>
        <strain evidence="2">ATCC BAA-149 / DSM 14245 / SRS30216</strain>
    </source>
</reference>
<sequence>MCALSPASRDVTISAKSAQQVPAPITLRPPFGASSTGSLLPSGVLGDPLARHPTAWWNICTARAGVDSAGGTGCHHRASSS</sequence>
<evidence type="ECO:0000313" key="2">
    <source>
        <dbReference type="Proteomes" id="UP000001116"/>
    </source>
</evidence>
<keyword evidence="2" id="KW-1185">Reference proteome</keyword>
<protein>
    <submittedName>
        <fullName evidence="1">Uncharacterized protein</fullName>
    </submittedName>
</protein>
<gene>
    <name evidence="1" type="ordered locus">Krad_2361</name>
</gene>
<dbReference type="AlphaFoldDB" id="A6WAK2"/>
<accession>A6WAK2</accession>
<dbReference type="HOGENOM" id="CLU_2569288_0_0_11"/>
<evidence type="ECO:0000313" key="1">
    <source>
        <dbReference type="EMBL" id="ABS03841.1"/>
    </source>
</evidence>
<dbReference type="KEGG" id="kra:Krad_2361"/>